<dbReference type="Proteomes" id="UP000837857">
    <property type="component" value="Chromosome 22"/>
</dbReference>
<keyword evidence="2" id="KW-1185">Reference proteome</keyword>
<sequence length="105" mass="11676">MPPFDFAARSEWGEIAVRGLVSSEQESVQSCESNFNTPKYFPPFPPTHSIQTEDRSVPRHDAPTQYYAGRKIKARDDTPSDDLVGVACLFIAALSGHYKSPFVVN</sequence>
<organism evidence="1 2">
    <name type="scientific">Iphiclides podalirius</name>
    <name type="common">scarce swallowtail</name>
    <dbReference type="NCBI Taxonomy" id="110791"/>
    <lineage>
        <taxon>Eukaryota</taxon>
        <taxon>Metazoa</taxon>
        <taxon>Ecdysozoa</taxon>
        <taxon>Arthropoda</taxon>
        <taxon>Hexapoda</taxon>
        <taxon>Insecta</taxon>
        <taxon>Pterygota</taxon>
        <taxon>Neoptera</taxon>
        <taxon>Endopterygota</taxon>
        <taxon>Lepidoptera</taxon>
        <taxon>Glossata</taxon>
        <taxon>Ditrysia</taxon>
        <taxon>Papilionoidea</taxon>
        <taxon>Papilionidae</taxon>
        <taxon>Papilioninae</taxon>
        <taxon>Iphiclides</taxon>
    </lineage>
</organism>
<protein>
    <submittedName>
        <fullName evidence="1">Uncharacterized protein</fullName>
    </submittedName>
</protein>
<dbReference type="EMBL" id="OW152834">
    <property type="protein sequence ID" value="CAH2055970.1"/>
    <property type="molecule type" value="Genomic_DNA"/>
</dbReference>
<name>A0ABN8IE78_9NEOP</name>
<evidence type="ECO:0000313" key="1">
    <source>
        <dbReference type="EMBL" id="CAH2055970.1"/>
    </source>
</evidence>
<feature type="non-terminal residue" evidence="1">
    <location>
        <position position="1"/>
    </location>
</feature>
<gene>
    <name evidence="1" type="ORF">IPOD504_LOCUS9253</name>
</gene>
<reference evidence="1" key="1">
    <citation type="submission" date="2022-03" db="EMBL/GenBank/DDBJ databases">
        <authorList>
            <person name="Martin H S."/>
        </authorList>
    </citation>
    <scope>NUCLEOTIDE SEQUENCE</scope>
</reference>
<proteinExistence type="predicted"/>
<accession>A0ABN8IE78</accession>
<evidence type="ECO:0000313" key="2">
    <source>
        <dbReference type="Proteomes" id="UP000837857"/>
    </source>
</evidence>